<dbReference type="GO" id="GO:0046872">
    <property type="term" value="F:metal ion binding"/>
    <property type="evidence" value="ECO:0007669"/>
    <property type="project" value="UniProtKB-KW"/>
</dbReference>
<dbReference type="SMART" id="SM00326">
    <property type="entry name" value="SH3"/>
    <property type="match status" value="2"/>
</dbReference>
<dbReference type="InterPro" id="IPR031160">
    <property type="entry name" value="F_BAR_dom"/>
</dbReference>
<dbReference type="SMART" id="SM00109">
    <property type="entry name" value="C1"/>
    <property type="match status" value="1"/>
</dbReference>
<evidence type="ECO:0000256" key="2">
    <source>
        <dbReference type="ARBA" id="ARBA00022723"/>
    </source>
</evidence>
<evidence type="ECO:0000313" key="11">
    <source>
        <dbReference type="Proteomes" id="UP000245591"/>
    </source>
</evidence>
<feature type="compositionally biased region" description="Polar residues" evidence="6">
    <location>
        <begin position="477"/>
        <end position="520"/>
    </location>
</feature>
<dbReference type="Gene3D" id="1.20.1270.60">
    <property type="entry name" value="Arfaptin homology (AH) domain/BAR domain"/>
    <property type="match status" value="1"/>
</dbReference>
<dbReference type="GO" id="GO:0030833">
    <property type="term" value="P:regulation of actin filament polymerization"/>
    <property type="evidence" value="ECO:0007669"/>
    <property type="project" value="TreeGrafter"/>
</dbReference>
<keyword evidence="5" id="KW-0175">Coiled coil</keyword>
<dbReference type="InterPro" id="IPR027267">
    <property type="entry name" value="AH/BAR_dom_sf"/>
</dbReference>
<dbReference type="SUPFAM" id="SSF57889">
    <property type="entry name" value="Cysteine-rich domain"/>
    <property type="match status" value="1"/>
</dbReference>
<dbReference type="AlphaFoldDB" id="A0A2U1J0I4"/>
<protein>
    <recommendedName>
        <fullName evidence="12">Protein BZZ1</fullName>
    </recommendedName>
</protein>
<dbReference type="Pfam" id="PF00611">
    <property type="entry name" value="FCH"/>
    <property type="match status" value="1"/>
</dbReference>
<feature type="domain" description="SH3" evidence="7">
    <location>
        <begin position="565"/>
        <end position="626"/>
    </location>
</feature>
<dbReference type="GO" id="GO:0030036">
    <property type="term" value="P:actin cytoskeleton organization"/>
    <property type="evidence" value="ECO:0007669"/>
    <property type="project" value="UniProtKB-ARBA"/>
</dbReference>
<evidence type="ECO:0000259" key="9">
    <source>
        <dbReference type="PROSITE" id="PS51741"/>
    </source>
</evidence>
<dbReference type="PRINTS" id="PR00008">
    <property type="entry name" value="DAGPEDOMAIN"/>
</dbReference>
<evidence type="ECO:0000256" key="3">
    <source>
        <dbReference type="ARBA" id="ARBA00022833"/>
    </source>
</evidence>
<evidence type="ECO:0000259" key="7">
    <source>
        <dbReference type="PROSITE" id="PS50002"/>
    </source>
</evidence>
<keyword evidence="3" id="KW-0862">Zinc</keyword>
<dbReference type="Gene3D" id="2.30.30.40">
    <property type="entry name" value="SH3 Domains"/>
    <property type="match status" value="2"/>
</dbReference>
<dbReference type="GO" id="GO:0030864">
    <property type="term" value="C:cortical actin cytoskeleton"/>
    <property type="evidence" value="ECO:0007669"/>
    <property type="project" value="UniProtKB-ARBA"/>
</dbReference>
<dbReference type="PANTHER" id="PTHR15735:SF21">
    <property type="entry name" value="PROTEIN NERVOUS WRECK"/>
    <property type="match status" value="1"/>
</dbReference>
<dbReference type="PANTHER" id="PTHR15735">
    <property type="entry name" value="FCH AND DOUBLE SH3 DOMAINS PROTEIN"/>
    <property type="match status" value="1"/>
</dbReference>
<evidence type="ECO:0000313" key="10">
    <source>
        <dbReference type="EMBL" id="PVZ98576.1"/>
    </source>
</evidence>
<name>A0A2U1J0I4_SMIAN</name>
<keyword evidence="2" id="KW-0479">Metal-binding</keyword>
<feature type="domain" description="F-BAR" evidence="9">
    <location>
        <begin position="1"/>
        <end position="292"/>
    </location>
</feature>
<reference evidence="10 11" key="1">
    <citation type="journal article" date="2018" name="MBio">
        <title>Comparative Genomics Reveals the Core Gene Toolbox for the Fungus-Insect Symbiosis.</title>
        <authorList>
            <person name="Wang Y."/>
            <person name="Stata M."/>
            <person name="Wang W."/>
            <person name="Stajich J.E."/>
            <person name="White M.M."/>
            <person name="Moncalvo J.M."/>
        </authorList>
    </citation>
    <scope>NUCLEOTIDE SEQUENCE [LARGE SCALE GENOMIC DNA]</scope>
    <source>
        <strain evidence="10 11">AUS-126-30</strain>
    </source>
</reference>
<keyword evidence="1 4" id="KW-0728">SH3 domain</keyword>
<feature type="region of interest" description="Disordered" evidence="6">
    <location>
        <begin position="472"/>
        <end position="520"/>
    </location>
</feature>
<organism evidence="10 11">
    <name type="scientific">Smittium angustum</name>
    <dbReference type="NCBI Taxonomy" id="133377"/>
    <lineage>
        <taxon>Eukaryota</taxon>
        <taxon>Fungi</taxon>
        <taxon>Fungi incertae sedis</taxon>
        <taxon>Zoopagomycota</taxon>
        <taxon>Kickxellomycotina</taxon>
        <taxon>Harpellomycetes</taxon>
        <taxon>Harpellales</taxon>
        <taxon>Legeriomycetaceae</taxon>
        <taxon>Smittium</taxon>
    </lineage>
</organism>
<dbReference type="PROSITE" id="PS50002">
    <property type="entry name" value="SH3"/>
    <property type="match status" value="2"/>
</dbReference>
<comment type="caution">
    <text evidence="10">The sequence shown here is derived from an EMBL/GenBank/DDBJ whole genome shotgun (WGS) entry which is preliminary data.</text>
</comment>
<dbReference type="CDD" id="cd00174">
    <property type="entry name" value="SH3"/>
    <property type="match status" value="1"/>
</dbReference>
<dbReference type="SUPFAM" id="SSF50044">
    <property type="entry name" value="SH3-domain"/>
    <property type="match status" value="2"/>
</dbReference>
<dbReference type="InterPro" id="IPR046349">
    <property type="entry name" value="C1-like_sf"/>
</dbReference>
<evidence type="ECO:0008006" key="12">
    <source>
        <dbReference type="Google" id="ProtNLM"/>
    </source>
</evidence>
<evidence type="ECO:0000259" key="8">
    <source>
        <dbReference type="PROSITE" id="PS50081"/>
    </source>
</evidence>
<dbReference type="InterPro" id="IPR002219">
    <property type="entry name" value="PKC_DAG/PE"/>
</dbReference>
<gene>
    <name evidence="10" type="ORF">BB558_005420</name>
</gene>
<feature type="compositionally biased region" description="Basic and acidic residues" evidence="6">
    <location>
        <begin position="188"/>
        <end position="198"/>
    </location>
</feature>
<dbReference type="PRINTS" id="PR00452">
    <property type="entry name" value="SH3DOMAIN"/>
</dbReference>
<dbReference type="Gene3D" id="3.30.60.20">
    <property type="match status" value="1"/>
</dbReference>
<dbReference type="Pfam" id="PF14604">
    <property type="entry name" value="SH3_9"/>
    <property type="match status" value="2"/>
</dbReference>
<accession>A0A2U1J0I4</accession>
<dbReference type="InterPro" id="IPR020454">
    <property type="entry name" value="DAG/PE-bd"/>
</dbReference>
<feature type="domain" description="Phorbol-ester/DAG-type" evidence="8">
    <location>
        <begin position="404"/>
        <end position="454"/>
    </location>
</feature>
<sequence>MKFSENLNPLELPSVNNYVQNQVEIYSEIREYLQARASVEKEYGRKLCEMGKKLEKKIVYKKNLSRKSSLNTIDSRTVRTSKTTESFQLDESIDFESGEYDCLDDIISRLGTQVNSQGLIHLKFSESLNGVYTNKVKTHQTSLDESRKKCIGFAQKQYTERDKLVAEKEKAKTKYEDSLSDYKSAASKQEKQMDDKPQKHQQKVLDQLAKKNLLKNEYIILTSMANGLQKHLVSKAIPQVIDNLQEISELFVTDMKKLMIDYLKDEEDVHSKDEKLITSLKSLSEKIDPSVESSNFANNFAKKSYPPVTEYYVSVDKSMETDQQSAIILSNRVLKSKNRLNDLNQDRNKYLDSMEKLKNNESFFNEPYHDIKQSIAFDELEVAQLESLITCISQKIGDVGSSSSHSFKPYSFTIPTTCSYCGESIWGLSRKGMKCSECGYSCHSKCELKVEPNCSGPSERASKGFLSRTFKGKSKRISSTSSEIENNQTPQKYSANTINDGFDQQTSSIKETSQGSDRQKMFSSENIFPSSIVETTSRSNNKSSYLDQHENQNANALSERDQEDVFIGTGVALYSYSGRNENELSFNEGDKLVLLEEDDGSGWILAETKSGVVGHAPASYIGINEFNQHQKSEERKYVVALYDFQARTAEELSFKAGDRILVSGDSGSPDWLLGTLNGKTGIFPINYV</sequence>
<evidence type="ECO:0000256" key="6">
    <source>
        <dbReference type="SAM" id="MobiDB-lite"/>
    </source>
</evidence>
<dbReference type="PROSITE" id="PS50081">
    <property type="entry name" value="ZF_DAG_PE_2"/>
    <property type="match status" value="1"/>
</dbReference>
<evidence type="ECO:0000256" key="4">
    <source>
        <dbReference type="PROSITE-ProRule" id="PRU00192"/>
    </source>
</evidence>
<dbReference type="PROSITE" id="PS51741">
    <property type="entry name" value="F_BAR"/>
    <property type="match status" value="1"/>
</dbReference>
<dbReference type="SUPFAM" id="SSF103657">
    <property type="entry name" value="BAR/IMD domain-like"/>
    <property type="match status" value="1"/>
</dbReference>
<keyword evidence="11" id="KW-1185">Reference proteome</keyword>
<proteinExistence type="predicted"/>
<dbReference type="PROSITE" id="PS00479">
    <property type="entry name" value="ZF_DAG_PE_1"/>
    <property type="match status" value="1"/>
</dbReference>
<dbReference type="InterPro" id="IPR001060">
    <property type="entry name" value="FCH_dom"/>
</dbReference>
<dbReference type="InterPro" id="IPR036028">
    <property type="entry name" value="SH3-like_dom_sf"/>
</dbReference>
<evidence type="ECO:0000256" key="5">
    <source>
        <dbReference type="PROSITE-ProRule" id="PRU01077"/>
    </source>
</evidence>
<dbReference type="Proteomes" id="UP000245591">
    <property type="component" value="Unassembled WGS sequence"/>
</dbReference>
<feature type="region of interest" description="Disordered" evidence="6">
    <location>
        <begin position="177"/>
        <end position="200"/>
    </location>
</feature>
<dbReference type="CDD" id="cd20824">
    <property type="entry name" value="C1_SpBZZ1-like"/>
    <property type="match status" value="1"/>
</dbReference>
<dbReference type="Pfam" id="PF00130">
    <property type="entry name" value="C1_1"/>
    <property type="match status" value="1"/>
</dbReference>
<dbReference type="InterPro" id="IPR001452">
    <property type="entry name" value="SH3_domain"/>
</dbReference>
<dbReference type="EMBL" id="MBFU01000536">
    <property type="protein sequence ID" value="PVZ98576.1"/>
    <property type="molecule type" value="Genomic_DNA"/>
</dbReference>
<feature type="domain" description="SH3" evidence="7">
    <location>
        <begin position="633"/>
        <end position="688"/>
    </location>
</feature>
<evidence type="ECO:0000256" key="1">
    <source>
        <dbReference type="ARBA" id="ARBA00022443"/>
    </source>
</evidence>